<dbReference type="PANTHER" id="PTHR46713">
    <property type="entry name" value="F13M7.16 PROTEIN"/>
    <property type="match status" value="1"/>
</dbReference>
<dbReference type="InterPro" id="IPR013087">
    <property type="entry name" value="Znf_C2H2_type"/>
</dbReference>
<organism evidence="2 3">
    <name type="scientific">Panicum hallii var. hallii</name>
    <dbReference type="NCBI Taxonomy" id="1504633"/>
    <lineage>
        <taxon>Eukaryota</taxon>
        <taxon>Viridiplantae</taxon>
        <taxon>Streptophyta</taxon>
        <taxon>Embryophyta</taxon>
        <taxon>Tracheophyta</taxon>
        <taxon>Spermatophyta</taxon>
        <taxon>Magnoliopsida</taxon>
        <taxon>Liliopsida</taxon>
        <taxon>Poales</taxon>
        <taxon>Poaceae</taxon>
        <taxon>PACMAD clade</taxon>
        <taxon>Panicoideae</taxon>
        <taxon>Panicodae</taxon>
        <taxon>Paniceae</taxon>
        <taxon>Panicinae</taxon>
        <taxon>Panicum</taxon>
        <taxon>Panicum sect. Panicum</taxon>
    </lineage>
</organism>
<evidence type="ECO:0000313" key="3">
    <source>
        <dbReference type="Proteomes" id="UP000244336"/>
    </source>
</evidence>
<dbReference type="STRING" id="1504633.A0A2T7CNP0"/>
<dbReference type="OrthoDB" id="1920211at2759"/>
<gene>
    <name evidence="2" type="ORF">GQ55_8G178100</name>
</gene>
<name>A0A2T7CNP0_9POAL</name>
<evidence type="ECO:0000313" key="2">
    <source>
        <dbReference type="EMBL" id="PUZ44934.1"/>
    </source>
</evidence>
<dbReference type="InterPro" id="IPR057766">
    <property type="entry name" value="Znf-C2H2_OTU1-like_C"/>
</dbReference>
<dbReference type="PROSITE" id="PS00028">
    <property type="entry name" value="ZINC_FINGER_C2H2_1"/>
    <property type="match status" value="1"/>
</dbReference>
<dbReference type="Pfam" id="PF24560">
    <property type="entry name" value="zf-C2H2_OTU1_C"/>
    <property type="match status" value="1"/>
</dbReference>
<dbReference type="AlphaFoldDB" id="A0A2T7CNP0"/>
<dbReference type="EMBL" id="CM009756">
    <property type="protein sequence ID" value="PUZ44934.1"/>
    <property type="molecule type" value="Genomic_DNA"/>
</dbReference>
<reference evidence="2 3" key="1">
    <citation type="submission" date="2018-04" db="EMBL/GenBank/DDBJ databases">
        <title>WGS assembly of Panicum hallii var. hallii HAL2.</title>
        <authorList>
            <person name="Lovell J."/>
            <person name="Jenkins J."/>
            <person name="Lowry D."/>
            <person name="Mamidi S."/>
            <person name="Sreedasyam A."/>
            <person name="Weng X."/>
            <person name="Barry K."/>
            <person name="Bonette J."/>
            <person name="Campitelli B."/>
            <person name="Daum C."/>
            <person name="Gordon S."/>
            <person name="Gould B."/>
            <person name="Lipzen A."/>
            <person name="MacQueen A."/>
            <person name="Palacio-Mejia J."/>
            <person name="Plott C."/>
            <person name="Shakirov E."/>
            <person name="Shu S."/>
            <person name="Yoshinaga Y."/>
            <person name="Zane M."/>
            <person name="Rokhsar D."/>
            <person name="Grimwood J."/>
            <person name="Schmutz J."/>
            <person name="Juenger T."/>
        </authorList>
    </citation>
    <scope>NUCLEOTIDE SEQUENCE [LARGE SCALE GENOMIC DNA]</scope>
    <source>
        <strain evidence="3">cv. HAL2</strain>
    </source>
</reference>
<protein>
    <recommendedName>
        <fullName evidence="1">C2H2-type domain-containing protein</fullName>
    </recommendedName>
</protein>
<sequence length="173" mass="18899">MERQGAATEVNHSAHFIVYSLFPSQICCGARAEFEPTGAAVAKAGLSLWCSDCGMQLRSVEEAQAHTEVTNHANFVESTEAVLNLVCSDCGKPCHSQTEVDLHTKRTGHKDFADKTAKAAKPIDLEASLNPASSSEAMDVDAPASAIEKPQDILQKEEDWWDFFQHHSAFDSY</sequence>
<proteinExistence type="predicted"/>
<evidence type="ECO:0000259" key="1">
    <source>
        <dbReference type="PROSITE" id="PS00028"/>
    </source>
</evidence>
<accession>A0A2T7CNP0</accession>
<dbReference type="PANTHER" id="PTHR46713:SF1">
    <property type="entry name" value="F13M7.16 PROTEIN"/>
    <property type="match status" value="1"/>
</dbReference>
<dbReference type="Gramene" id="PUZ44934">
    <property type="protein sequence ID" value="PUZ44934"/>
    <property type="gene ID" value="GQ55_8G178100"/>
</dbReference>
<dbReference type="Proteomes" id="UP000244336">
    <property type="component" value="Chromosome 8"/>
</dbReference>
<keyword evidence="3" id="KW-1185">Reference proteome</keyword>
<feature type="domain" description="C2H2-type" evidence="1">
    <location>
        <begin position="87"/>
        <end position="109"/>
    </location>
</feature>